<evidence type="ECO:0000259" key="3">
    <source>
        <dbReference type="Pfam" id="PF26079"/>
    </source>
</evidence>
<dbReference type="Pfam" id="PF26079">
    <property type="entry name" value="Baseplate_J_C"/>
    <property type="match status" value="1"/>
</dbReference>
<accession>A0A8S5U2U5</accession>
<evidence type="ECO:0000259" key="2">
    <source>
        <dbReference type="Pfam" id="PF26078"/>
    </source>
</evidence>
<organism evidence="4">
    <name type="scientific">Myoviridae sp. ctQdF5</name>
    <dbReference type="NCBI Taxonomy" id="2825101"/>
    <lineage>
        <taxon>Viruses</taxon>
        <taxon>Duplodnaviria</taxon>
        <taxon>Heunggongvirae</taxon>
        <taxon>Uroviricota</taxon>
        <taxon>Caudoviricetes</taxon>
    </lineage>
</organism>
<dbReference type="PANTHER" id="PTHR37829:SF3">
    <property type="entry name" value="PROTEIN JAYE-RELATED"/>
    <property type="match status" value="1"/>
</dbReference>
<proteinExistence type="inferred from homology"/>
<reference evidence="4" key="1">
    <citation type="journal article" date="2021" name="Proc. Natl. Acad. Sci. U.S.A.">
        <title>A Catalog of Tens of Thousands of Viruses from Human Metagenomes Reveals Hidden Associations with Chronic Diseases.</title>
        <authorList>
            <person name="Tisza M.J."/>
            <person name="Buck C.B."/>
        </authorList>
    </citation>
    <scope>NUCLEOTIDE SEQUENCE</scope>
    <source>
        <strain evidence="4">CtQdF5</strain>
    </source>
</reference>
<comment type="similarity">
    <text evidence="1">Belongs to the Mu gp47/PBSX XkdT family.</text>
</comment>
<dbReference type="InterPro" id="IPR058530">
    <property type="entry name" value="Baseplate_J-like_C"/>
</dbReference>
<feature type="domain" description="Baseplate J-like C-terminal" evidence="3">
    <location>
        <begin position="265"/>
        <end position="352"/>
    </location>
</feature>
<dbReference type="PANTHER" id="PTHR37829">
    <property type="entry name" value="PHAGE-LIKE ELEMENT PBSX PROTEIN XKDT"/>
    <property type="match status" value="1"/>
</dbReference>
<dbReference type="Pfam" id="PF26078">
    <property type="entry name" value="Baseplate_J_M"/>
    <property type="match status" value="1"/>
</dbReference>
<dbReference type="InterPro" id="IPR058531">
    <property type="entry name" value="Baseplate_J_M"/>
</dbReference>
<name>A0A8S5U2U5_9CAUD</name>
<evidence type="ECO:0000256" key="1">
    <source>
        <dbReference type="ARBA" id="ARBA00038087"/>
    </source>
</evidence>
<feature type="domain" description="Baseplate J-like central" evidence="2">
    <location>
        <begin position="191"/>
        <end position="259"/>
    </location>
</feature>
<sequence length="356" mass="39148">MDNSYNSILNRLKDNVQSSASKLEGSFTFDNLSSVANELAKFYSYDVTTLLDRIHVDTATGEDLDKLGKFEHNIQRLEATYEEATFKIFGDTGKAINDGMGIKSEDTEIVFYIKGDYIIGTSGTATVTGIAAGKGSGYRLYPGAKLKFLERYIGLTRVEIDTASSGGYDRENDESYRKRIHEAEANVVGYGNIAWYKMTAKSVAGVDKVKVIDIARGPGTVDVIIVAEGNNVANEALIKKVKDVIESNRLAGADVQVKAANTYPININATIRIKDETYLEDVKASFKKALNTYFSDLDFDTSLMQRVSYAKILNILLTMPNVIDVDTMMMNKSNTSIDVESGSFPIATMINIEVAK</sequence>
<dbReference type="InterPro" id="IPR052399">
    <property type="entry name" value="Phage_Baseplate_Assmbl_Protein"/>
</dbReference>
<evidence type="ECO:0000313" key="4">
    <source>
        <dbReference type="EMBL" id="DAF88783.1"/>
    </source>
</evidence>
<dbReference type="EMBL" id="BK015995">
    <property type="protein sequence ID" value="DAF88783.1"/>
    <property type="molecule type" value="Genomic_DNA"/>
</dbReference>
<protein>
    <submittedName>
        <fullName evidence="4">Baseplate J like protein</fullName>
    </submittedName>
</protein>